<comment type="cofactor">
    <cofactor evidence="2 10">
        <name>NAD(+)</name>
        <dbReference type="ChEBI" id="CHEBI:57540"/>
    </cofactor>
</comment>
<comment type="caution">
    <text evidence="12">The sequence shown here is derived from an EMBL/GenBank/DDBJ whole genome shotgun (WGS) entry which is preliminary data.</text>
</comment>
<dbReference type="EMBL" id="JABFTV010000009">
    <property type="protein sequence ID" value="MCE8025883.1"/>
    <property type="molecule type" value="Genomic_DNA"/>
</dbReference>
<keyword evidence="9 10" id="KW-0413">Isomerase</keyword>
<dbReference type="InterPro" id="IPR036291">
    <property type="entry name" value="NAD(P)-bd_dom_sf"/>
</dbReference>
<evidence type="ECO:0000256" key="10">
    <source>
        <dbReference type="RuleBase" id="RU366046"/>
    </source>
</evidence>
<evidence type="ECO:0000313" key="12">
    <source>
        <dbReference type="EMBL" id="MCE8025883.1"/>
    </source>
</evidence>
<dbReference type="GO" id="GO:0003978">
    <property type="term" value="F:UDP-glucose 4-epimerase activity"/>
    <property type="evidence" value="ECO:0007669"/>
    <property type="project" value="UniProtKB-EC"/>
</dbReference>
<evidence type="ECO:0000256" key="2">
    <source>
        <dbReference type="ARBA" id="ARBA00001911"/>
    </source>
</evidence>
<protein>
    <recommendedName>
        <fullName evidence="6 10">UDP-glucose 4-epimerase</fullName>
        <ecNumber evidence="5 10">5.1.3.2</ecNumber>
    </recommendedName>
</protein>
<comment type="subunit">
    <text evidence="10">Homodimer.</text>
</comment>
<dbReference type="CDD" id="cd05247">
    <property type="entry name" value="UDP_G4E_1_SDR_e"/>
    <property type="match status" value="1"/>
</dbReference>
<dbReference type="InterPro" id="IPR001509">
    <property type="entry name" value="Epimerase_deHydtase"/>
</dbReference>
<keyword evidence="8" id="KW-0299">Galactose metabolism</keyword>
<comment type="pathway">
    <text evidence="3 10">Carbohydrate metabolism; galactose metabolism.</text>
</comment>
<organism evidence="12 13">
    <name type="scientific">Billgrantia aerodenitrificans</name>
    <dbReference type="NCBI Taxonomy" id="2733483"/>
    <lineage>
        <taxon>Bacteria</taxon>
        <taxon>Pseudomonadati</taxon>
        <taxon>Pseudomonadota</taxon>
        <taxon>Gammaproteobacteria</taxon>
        <taxon>Oceanospirillales</taxon>
        <taxon>Halomonadaceae</taxon>
        <taxon>Billgrantia</taxon>
    </lineage>
</organism>
<dbReference type="Proteomes" id="UP001320272">
    <property type="component" value="Unassembled WGS sequence"/>
</dbReference>
<keyword evidence="13" id="KW-1185">Reference proteome</keyword>
<dbReference type="PANTHER" id="PTHR43725">
    <property type="entry name" value="UDP-GLUCOSE 4-EPIMERASE"/>
    <property type="match status" value="1"/>
</dbReference>
<keyword evidence="7 10" id="KW-0520">NAD</keyword>
<dbReference type="Gene3D" id="3.40.50.720">
    <property type="entry name" value="NAD(P)-binding Rossmann-like Domain"/>
    <property type="match status" value="1"/>
</dbReference>
<evidence type="ECO:0000256" key="5">
    <source>
        <dbReference type="ARBA" id="ARBA00013189"/>
    </source>
</evidence>
<comment type="similarity">
    <text evidence="4 10">Belongs to the NAD(P)-dependent epimerase/dehydratase family.</text>
</comment>
<evidence type="ECO:0000256" key="1">
    <source>
        <dbReference type="ARBA" id="ARBA00000083"/>
    </source>
</evidence>
<dbReference type="PANTHER" id="PTHR43725:SF47">
    <property type="entry name" value="UDP-GLUCOSE 4-EPIMERASE"/>
    <property type="match status" value="1"/>
</dbReference>
<evidence type="ECO:0000256" key="7">
    <source>
        <dbReference type="ARBA" id="ARBA00023027"/>
    </source>
</evidence>
<evidence type="ECO:0000313" key="13">
    <source>
        <dbReference type="Proteomes" id="UP001320272"/>
    </source>
</evidence>
<proteinExistence type="inferred from homology"/>
<comment type="catalytic activity">
    <reaction evidence="1 10">
        <text>UDP-alpha-D-glucose = UDP-alpha-D-galactose</text>
        <dbReference type="Rhea" id="RHEA:22168"/>
        <dbReference type="ChEBI" id="CHEBI:58885"/>
        <dbReference type="ChEBI" id="CHEBI:66914"/>
        <dbReference type="EC" id="5.1.3.2"/>
    </reaction>
</comment>
<feature type="domain" description="NAD-dependent epimerase/dehydratase" evidence="11">
    <location>
        <begin position="3"/>
        <end position="261"/>
    </location>
</feature>
<dbReference type="Pfam" id="PF01370">
    <property type="entry name" value="Epimerase"/>
    <property type="match status" value="1"/>
</dbReference>
<evidence type="ECO:0000256" key="4">
    <source>
        <dbReference type="ARBA" id="ARBA00007637"/>
    </source>
</evidence>
<sequence length="338" mass="37049">MAVLITGGAGYIGSHTLVELLQENYDVVVLDNFVNGSREAVRRAVTMIGGEVRLIEGDVRDRQLLNRLFADHSISTVIHLAGLKAVGESVRQPLDYYSVNVQGSLVLCQAMQDAGVRELVFSSSATVYGVEAPVPYRESMPRGLPSNPYGTTKAIVEHMLEDLCQADPSWSVVFLRYFNPIGAHPSGEIGEDPRGIPNNLMPFISQVAAGHLSELSIFGNDYPTEDGTCVRDYIHVVDLAIGHVSALKCLSSPGLYIYNLGTGRGVSVLEMVAAFESLTGKRVPYHFAARRSGDLAAFWADADKANRELGWRARRSLTDMLRDTWRWQQRHPAGYGAP</sequence>
<dbReference type="SUPFAM" id="SSF51735">
    <property type="entry name" value="NAD(P)-binding Rossmann-fold domains"/>
    <property type="match status" value="1"/>
</dbReference>
<name>A0ABS9AWL7_9GAMM</name>
<dbReference type="NCBIfam" id="TIGR01179">
    <property type="entry name" value="galE"/>
    <property type="match status" value="1"/>
</dbReference>
<accession>A0ABS9AWL7</accession>
<keyword evidence="10" id="KW-0119">Carbohydrate metabolism</keyword>
<evidence type="ECO:0000256" key="8">
    <source>
        <dbReference type="ARBA" id="ARBA00023144"/>
    </source>
</evidence>
<evidence type="ECO:0000256" key="6">
    <source>
        <dbReference type="ARBA" id="ARBA00018569"/>
    </source>
</evidence>
<dbReference type="EC" id="5.1.3.2" evidence="5 10"/>
<dbReference type="Gene3D" id="3.90.25.10">
    <property type="entry name" value="UDP-galactose 4-epimerase, domain 1"/>
    <property type="match status" value="1"/>
</dbReference>
<evidence type="ECO:0000259" key="11">
    <source>
        <dbReference type="Pfam" id="PF01370"/>
    </source>
</evidence>
<dbReference type="RefSeq" id="WP_010629049.1">
    <property type="nucleotide sequence ID" value="NZ_JABFTV010000009.1"/>
</dbReference>
<evidence type="ECO:0000256" key="9">
    <source>
        <dbReference type="ARBA" id="ARBA00023235"/>
    </source>
</evidence>
<evidence type="ECO:0000256" key="3">
    <source>
        <dbReference type="ARBA" id="ARBA00004947"/>
    </source>
</evidence>
<dbReference type="InterPro" id="IPR005886">
    <property type="entry name" value="UDP_G4E"/>
</dbReference>
<reference evidence="12 13" key="1">
    <citation type="journal article" date="2021" name="Front. Microbiol.">
        <title>Aerobic Denitrification and Heterotrophic Sulfur Oxidation in the Genus Halomonas Revealed by Six Novel Species Characterizations and Genome-Based Analysis.</title>
        <authorList>
            <person name="Wang L."/>
            <person name="Shao Z."/>
        </authorList>
    </citation>
    <scope>NUCLEOTIDE SEQUENCE [LARGE SCALE GENOMIC DNA]</scope>
    <source>
        <strain evidence="12 13">MCCC 1A11058</strain>
    </source>
</reference>
<gene>
    <name evidence="12" type="primary">galE</name>
    <name evidence="12" type="ORF">HOP59_17290</name>
</gene>
<dbReference type="NCBIfam" id="NF007956">
    <property type="entry name" value="PRK10675.1"/>
    <property type="match status" value="1"/>
</dbReference>